<dbReference type="InterPro" id="IPR002125">
    <property type="entry name" value="CMP_dCMP_dom"/>
</dbReference>
<feature type="compositionally biased region" description="Polar residues" evidence="5">
    <location>
        <begin position="19"/>
        <end position="31"/>
    </location>
</feature>
<dbReference type="Proteomes" id="UP001152795">
    <property type="component" value="Unassembled WGS sequence"/>
</dbReference>
<dbReference type="AlphaFoldDB" id="A0A7D9LGA3"/>
<evidence type="ECO:0000256" key="1">
    <source>
        <dbReference type="ARBA" id="ARBA00022737"/>
    </source>
</evidence>
<evidence type="ECO:0000259" key="6">
    <source>
        <dbReference type="PROSITE" id="PS51747"/>
    </source>
</evidence>
<keyword evidence="8" id="KW-1185">Reference proteome</keyword>
<dbReference type="InterPro" id="IPR015517">
    <property type="entry name" value="dCMP_deaminase-rel"/>
</dbReference>
<proteinExistence type="predicted"/>
<gene>
    <name evidence="7" type="ORF">PACLA_8A051536</name>
</gene>
<feature type="domain" description="CMP/dCMP-type deaminase" evidence="6">
    <location>
        <begin position="297"/>
        <end position="427"/>
    </location>
</feature>
<evidence type="ECO:0000256" key="4">
    <source>
        <dbReference type="ARBA" id="ARBA00041919"/>
    </source>
</evidence>
<accession>A0A7D9LGA3</accession>
<dbReference type="PROSITE" id="PS51747">
    <property type="entry name" value="CYT_DCMP_DEAMINASES_2"/>
    <property type="match status" value="2"/>
</dbReference>
<dbReference type="EMBL" id="CACRXK020019244">
    <property type="protein sequence ID" value="CAB4033437.1"/>
    <property type="molecule type" value="Genomic_DNA"/>
</dbReference>
<sequence length="454" mass="51291">MASSPKRQRTESPEDENKGGQTDTESSSNLSLDEDNQSGNPGYAKSYSRVSKEDLYMIIALWMEDFVDDPPEGYNKVGAVLVLPNDVIFAADCSRDRVHAVARLLMKHYDKAKGCKMFMSRKPCPICAKLLVQSKVQRVLFLPFEPEYYPSNDNDSMMKQVDSLFTASAIAQTRFVLQVDETVLKDAQLKTPSPSKIKTGKINKETKSLVRMYGFQKNPEWKESIVEKLPWPSFDSDIDGHVQKRFRYAMEWIARVQVLSGSGLNYNFELAKQQEYADYNDIVFDPVLNDSNDPKLKHARKFIAIARFLSERTDDPKAGVGAVIVSPKSEILAFGWNGFPLKALYGEFPRGSSSDQTPDKKGPYIIHAEQNAFLMRNQKNIEEGSILFVAGRPPCDECAPLIEMQGIKTVVVDADAAHDVNALREKENYKLFHEKVKDNTFVCYRTKLPVPVTK</sequence>
<keyword evidence="2" id="KW-0378">Hydrolase</keyword>
<evidence type="ECO:0000313" key="8">
    <source>
        <dbReference type="Proteomes" id="UP001152795"/>
    </source>
</evidence>
<dbReference type="GO" id="GO:0005737">
    <property type="term" value="C:cytoplasm"/>
    <property type="evidence" value="ECO:0007669"/>
    <property type="project" value="TreeGrafter"/>
</dbReference>
<feature type="compositionally biased region" description="Basic and acidic residues" evidence="5">
    <location>
        <begin position="8"/>
        <end position="18"/>
    </location>
</feature>
<dbReference type="OrthoDB" id="6710946at2759"/>
<evidence type="ECO:0000313" key="7">
    <source>
        <dbReference type="EMBL" id="CAB4033437.1"/>
    </source>
</evidence>
<organism evidence="7 8">
    <name type="scientific">Paramuricea clavata</name>
    <name type="common">Red gorgonian</name>
    <name type="synonym">Violescent sea-whip</name>
    <dbReference type="NCBI Taxonomy" id="317549"/>
    <lineage>
        <taxon>Eukaryota</taxon>
        <taxon>Metazoa</taxon>
        <taxon>Cnidaria</taxon>
        <taxon>Anthozoa</taxon>
        <taxon>Octocorallia</taxon>
        <taxon>Malacalcyonacea</taxon>
        <taxon>Plexauridae</taxon>
        <taxon>Paramuricea</taxon>
    </lineage>
</organism>
<reference evidence="7" key="1">
    <citation type="submission" date="2020-04" db="EMBL/GenBank/DDBJ databases">
        <authorList>
            <person name="Alioto T."/>
            <person name="Alioto T."/>
            <person name="Gomez Garrido J."/>
        </authorList>
    </citation>
    <scope>NUCLEOTIDE SEQUENCE</scope>
    <source>
        <strain evidence="7">A484AB</strain>
    </source>
</reference>
<dbReference type="SUPFAM" id="SSF53927">
    <property type="entry name" value="Cytidine deaminase-like"/>
    <property type="match status" value="2"/>
</dbReference>
<comment type="caution">
    <text evidence="7">The sequence shown here is derived from an EMBL/GenBank/DDBJ whole genome shotgun (WGS) entry which is preliminary data.</text>
</comment>
<evidence type="ECO:0000256" key="3">
    <source>
        <dbReference type="ARBA" id="ARBA00040574"/>
    </source>
</evidence>
<feature type="domain" description="CMP/dCMP-type deaminase" evidence="6">
    <location>
        <begin position="51"/>
        <end position="156"/>
    </location>
</feature>
<dbReference type="Gene3D" id="3.40.140.10">
    <property type="entry name" value="Cytidine Deaminase, domain 2"/>
    <property type="match status" value="2"/>
</dbReference>
<evidence type="ECO:0000256" key="2">
    <source>
        <dbReference type="ARBA" id="ARBA00022801"/>
    </source>
</evidence>
<dbReference type="Pfam" id="PF00383">
    <property type="entry name" value="dCMP_cyt_deam_1"/>
    <property type="match status" value="2"/>
</dbReference>
<feature type="region of interest" description="Disordered" evidence="5">
    <location>
        <begin position="1"/>
        <end position="45"/>
    </location>
</feature>
<name>A0A7D9LGA3_PARCT</name>
<dbReference type="GO" id="GO:0004132">
    <property type="term" value="F:dCMP deaminase activity"/>
    <property type="evidence" value="ECO:0007669"/>
    <property type="project" value="TreeGrafter"/>
</dbReference>
<dbReference type="PANTHER" id="PTHR11086:SF14">
    <property type="entry name" value="CYTIDINE AND DCMP DEAMINASE DOMAIN-CONTAINING PROTEIN 1"/>
    <property type="match status" value="1"/>
</dbReference>
<evidence type="ECO:0000256" key="5">
    <source>
        <dbReference type="SAM" id="MobiDB-lite"/>
    </source>
</evidence>
<keyword evidence="1" id="KW-0677">Repeat</keyword>
<dbReference type="InterPro" id="IPR016193">
    <property type="entry name" value="Cytidine_deaminase-like"/>
</dbReference>
<dbReference type="PANTHER" id="PTHR11086">
    <property type="entry name" value="DEOXYCYTIDYLATE DEAMINASE-RELATED"/>
    <property type="match status" value="1"/>
</dbReference>
<protein>
    <recommendedName>
        <fullName evidence="3">Cytidine and dCMP deaminase domain-containing protein 1</fullName>
    </recommendedName>
    <alternativeName>
        <fullName evidence="4">Cytidine deaminase</fullName>
    </alternativeName>
</protein>